<proteinExistence type="predicted"/>
<comment type="caution">
    <text evidence="2">The sequence shown here is derived from an EMBL/GenBank/DDBJ whole genome shotgun (WGS) entry which is preliminary data.</text>
</comment>
<accession>A0ABD2C8M1</accession>
<reference evidence="2 3" key="1">
    <citation type="journal article" date="2024" name="Ann. Entomol. Soc. Am.">
        <title>Genomic analyses of the southern and eastern yellowjacket wasps (Hymenoptera: Vespidae) reveal evolutionary signatures of social life.</title>
        <authorList>
            <person name="Catto M.A."/>
            <person name="Caine P.B."/>
            <person name="Orr S.E."/>
            <person name="Hunt B.G."/>
            <person name="Goodisman M.A.D."/>
        </authorList>
    </citation>
    <scope>NUCLEOTIDE SEQUENCE [LARGE SCALE GENOMIC DNA]</scope>
    <source>
        <strain evidence="2">232</strain>
        <tissue evidence="2">Head and thorax</tissue>
    </source>
</reference>
<organism evidence="2 3">
    <name type="scientific">Vespula maculifrons</name>
    <name type="common">Eastern yellow jacket</name>
    <name type="synonym">Wasp</name>
    <dbReference type="NCBI Taxonomy" id="7453"/>
    <lineage>
        <taxon>Eukaryota</taxon>
        <taxon>Metazoa</taxon>
        <taxon>Ecdysozoa</taxon>
        <taxon>Arthropoda</taxon>
        <taxon>Hexapoda</taxon>
        <taxon>Insecta</taxon>
        <taxon>Pterygota</taxon>
        <taxon>Neoptera</taxon>
        <taxon>Endopterygota</taxon>
        <taxon>Hymenoptera</taxon>
        <taxon>Apocrita</taxon>
        <taxon>Aculeata</taxon>
        <taxon>Vespoidea</taxon>
        <taxon>Vespidae</taxon>
        <taxon>Vespinae</taxon>
        <taxon>Vespula</taxon>
    </lineage>
</organism>
<evidence type="ECO:0000313" key="3">
    <source>
        <dbReference type="Proteomes" id="UP001607303"/>
    </source>
</evidence>
<evidence type="ECO:0000313" key="2">
    <source>
        <dbReference type="EMBL" id="KAL2741175.1"/>
    </source>
</evidence>
<gene>
    <name evidence="2" type="ORF">V1477_010236</name>
</gene>
<sequence>MNNEVSHTLAGRLDSPQPRQTPRLALSYGVKITSNCISLVHPNQFLSYLSICASVCGLDHRYNLLTRPYSFRAPKRPRALAATVVHSQRENPPCCHSFIVVALYSRLQALAFWSRKLLPSKLPLDDSMSSFWGITTTAYPIQRDISVFTSPSVAQREKRIGWRRRSLVVPVVTPEEISRPTVLFEVALSKLAEPQRIALNYAQKLRGSREYFLQVPFNRLAKSTHRYWLSPLVMQVVDFEACACQSIVYPLSSGLLDTKKFTNSSQGRG</sequence>
<dbReference type="Proteomes" id="UP001607303">
    <property type="component" value="Unassembled WGS sequence"/>
</dbReference>
<dbReference type="AlphaFoldDB" id="A0ABD2C8M1"/>
<evidence type="ECO:0000256" key="1">
    <source>
        <dbReference type="SAM" id="MobiDB-lite"/>
    </source>
</evidence>
<dbReference type="EMBL" id="JAYRBN010000059">
    <property type="protein sequence ID" value="KAL2741175.1"/>
    <property type="molecule type" value="Genomic_DNA"/>
</dbReference>
<name>A0ABD2C8M1_VESMC</name>
<keyword evidence="3" id="KW-1185">Reference proteome</keyword>
<protein>
    <submittedName>
        <fullName evidence="2">Uncharacterized protein</fullName>
    </submittedName>
</protein>
<feature type="region of interest" description="Disordered" evidence="1">
    <location>
        <begin position="1"/>
        <end position="20"/>
    </location>
</feature>